<dbReference type="Proteomes" id="UP000257712">
    <property type="component" value="Unassembled WGS sequence"/>
</dbReference>
<keyword evidence="7" id="KW-0067">ATP-binding</keyword>
<organism evidence="8 10">
    <name type="scientific">Klebsiella quasivariicola</name>
    <dbReference type="NCBI Taxonomy" id="2026240"/>
    <lineage>
        <taxon>Bacteria</taxon>
        <taxon>Pseudomonadati</taxon>
        <taxon>Pseudomonadota</taxon>
        <taxon>Gammaproteobacteria</taxon>
        <taxon>Enterobacterales</taxon>
        <taxon>Enterobacteriaceae</taxon>
        <taxon>Klebsiella/Raoultella group</taxon>
        <taxon>Klebsiella</taxon>
        <taxon>Klebsiella pneumoniae complex</taxon>
    </lineage>
</organism>
<keyword evidence="11" id="KW-1185">Reference proteome</keyword>
<evidence type="ECO:0000313" key="11">
    <source>
        <dbReference type="Proteomes" id="UP000259400"/>
    </source>
</evidence>
<dbReference type="RefSeq" id="WP_025712327.1">
    <property type="nucleotide sequence ID" value="NZ_CAAHGB010000003.1"/>
</dbReference>
<evidence type="ECO:0000256" key="1">
    <source>
        <dbReference type="ARBA" id="ARBA00001210"/>
    </source>
</evidence>
<dbReference type="Proteomes" id="UP000259400">
    <property type="component" value="Unassembled WGS sequence"/>
</dbReference>
<evidence type="ECO:0000256" key="3">
    <source>
        <dbReference type="ARBA" id="ARBA00012074"/>
    </source>
</evidence>
<dbReference type="InterPro" id="IPR002736">
    <property type="entry name" value="CitG"/>
</dbReference>
<dbReference type="GeneID" id="69757485"/>
<dbReference type="GO" id="GO:0005524">
    <property type="term" value="F:ATP binding"/>
    <property type="evidence" value="ECO:0007669"/>
    <property type="project" value="UniProtKB-KW"/>
</dbReference>
<dbReference type="AlphaFoldDB" id="A0A223UH22"/>
<dbReference type="GO" id="GO:0051191">
    <property type="term" value="P:prosthetic group biosynthetic process"/>
    <property type="evidence" value="ECO:0007669"/>
    <property type="project" value="TreeGrafter"/>
</dbReference>
<dbReference type="EMBL" id="UJYZ02000035">
    <property type="protein sequence ID" value="VVK25878.1"/>
    <property type="molecule type" value="Genomic_DNA"/>
</dbReference>
<evidence type="ECO:0000256" key="2">
    <source>
        <dbReference type="ARBA" id="ARBA00006812"/>
    </source>
</evidence>
<keyword evidence="5" id="KW-0808">Transferase</keyword>
<accession>A0A223UH22</accession>
<reference evidence="8 10" key="1">
    <citation type="submission" date="2018-08" db="EMBL/GenBank/DDBJ databases">
        <authorList>
            <consortium name="Pathogen Informatics"/>
        </authorList>
    </citation>
    <scope>NUCLEOTIDE SEQUENCE [LARGE SCALE GENOMIC DNA]</scope>
    <source>
        <strain evidence="9 11">EuSCAPE_IL010</strain>
        <strain evidence="8 10">EuSCAPE_IT371</strain>
    </source>
</reference>
<comment type="similarity">
    <text evidence="2">Belongs to the CitG/MdcB family.</text>
</comment>
<dbReference type="PANTHER" id="PTHR30201:SF2">
    <property type="entry name" value="2-(5''-TRIPHOSPHORIBOSYL)-3'-DEPHOSPHOCOENZYME-A SYNTHASE"/>
    <property type="match status" value="1"/>
</dbReference>
<evidence type="ECO:0000313" key="10">
    <source>
        <dbReference type="Proteomes" id="UP000257712"/>
    </source>
</evidence>
<dbReference type="PANTHER" id="PTHR30201">
    <property type="entry name" value="TRIPHOSPHORIBOSYL-DEPHOSPHO-COA SYNTHASE"/>
    <property type="match status" value="1"/>
</dbReference>
<comment type="caution">
    <text evidence="8">The sequence shown here is derived from an EMBL/GenBank/DDBJ whole genome shotgun (WGS) entry which is preliminary data.</text>
</comment>
<evidence type="ECO:0000256" key="6">
    <source>
        <dbReference type="ARBA" id="ARBA00022741"/>
    </source>
</evidence>
<evidence type="ECO:0000256" key="7">
    <source>
        <dbReference type="ARBA" id="ARBA00022840"/>
    </source>
</evidence>
<evidence type="ECO:0000313" key="8">
    <source>
        <dbReference type="EMBL" id="SXD97253.1"/>
    </source>
</evidence>
<proteinExistence type="inferred from homology"/>
<gene>
    <name evidence="9" type="ORF">SAMEA3538468_04829</name>
    <name evidence="8" type="ORF">SAMEA3538780_03371</name>
</gene>
<comment type="catalytic activity">
    <reaction evidence="1">
        <text>3'-dephospho-CoA + ATP = 2'-(5''-triphospho-alpha-D-ribosyl)-3'-dephospho-CoA + adenine</text>
        <dbReference type="Rhea" id="RHEA:15117"/>
        <dbReference type="ChEBI" id="CHEBI:16708"/>
        <dbReference type="ChEBI" id="CHEBI:30616"/>
        <dbReference type="ChEBI" id="CHEBI:57328"/>
        <dbReference type="ChEBI" id="CHEBI:61378"/>
        <dbReference type="EC" id="2.4.2.52"/>
    </reaction>
</comment>
<dbReference type="KEGG" id="kqv:B8P98_25020"/>
<protein>
    <recommendedName>
        <fullName evidence="4">2-(5''-triphosphoribosyl)-3'-dephosphocoenzyme-A synthase</fullName>
        <ecNumber evidence="3">2.4.2.52</ecNumber>
    </recommendedName>
</protein>
<keyword evidence="6" id="KW-0547">Nucleotide-binding</keyword>
<dbReference type="EC" id="2.4.2.52" evidence="3"/>
<accession>A0A6C2VJ78</accession>
<evidence type="ECO:0000256" key="5">
    <source>
        <dbReference type="ARBA" id="ARBA00022679"/>
    </source>
</evidence>
<sequence length="223" mass="24911">MEETVLLDIQRIQTSEQSSIILRSIRAIDLVNHLTPALGIIESLSEQYNVQKILVTCLYAGQQLAMERRIVLPLLPESLYLLGGVVMAAGKAVEKRETLTHNRLCEEAGKLLKDDAAWESFDVIRSIALPVYRRLVKEQRTHVASLLQALLHILAWRSESAWARDQAQRMLWAGGVFGRGGIDSLIAFDHALAEKEITFPSLRELLTVTAFLAHFPAGPVFSD</sequence>
<dbReference type="EMBL" id="UJZG01000011">
    <property type="protein sequence ID" value="SXD97253.1"/>
    <property type="molecule type" value="Genomic_DNA"/>
</dbReference>
<evidence type="ECO:0000256" key="4">
    <source>
        <dbReference type="ARBA" id="ARBA00020625"/>
    </source>
</evidence>
<name>A0A223UH22_9ENTR</name>
<evidence type="ECO:0000313" key="9">
    <source>
        <dbReference type="EMBL" id="VVK25878.1"/>
    </source>
</evidence>
<dbReference type="GO" id="GO:0046917">
    <property type="term" value="F:triphosphoribosyl-dephospho-CoA synthase activity"/>
    <property type="evidence" value="ECO:0007669"/>
    <property type="project" value="UniProtKB-EC"/>
</dbReference>